<reference evidence="7 8" key="1">
    <citation type="submission" date="2017-06" db="EMBL/GenBank/DDBJ databases">
        <authorList>
            <person name="Kim H.J."/>
            <person name="Triplett B.A."/>
        </authorList>
    </citation>
    <scope>NUCLEOTIDE SEQUENCE [LARGE SCALE GENOMIC DNA]</scope>
    <source>
        <strain evidence="7 8">DSM 18704</strain>
    </source>
</reference>
<keyword evidence="2 4" id="KW-0479">Metal-binding</keyword>
<keyword evidence="5" id="KW-1133">Transmembrane helix</keyword>
<protein>
    <submittedName>
        <fullName evidence="7">Cytochrome C oxidase, cbb3-type, subunit III</fullName>
    </submittedName>
</protein>
<dbReference type="InterPro" id="IPR009056">
    <property type="entry name" value="Cyt_c-like_dom"/>
</dbReference>
<evidence type="ECO:0000313" key="7">
    <source>
        <dbReference type="EMBL" id="SNS22909.1"/>
    </source>
</evidence>
<feature type="domain" description="Cytochrome c" evidence="6">
    <location>
        <begin position="133"/>
        <end position="226"/>
    </location>
</feature>
<keyword evidence="5" id="KW-0812">Transmembrane</keyword>
<evidence type="ECO:0000313" key="8">
    <source>
        <dbReference type="Proteomes" id="UP000198356"/>
    </source>
</evidence>
<evidence type="ECO:0000256" key="2">
    <source>
        <dbReference type="ARBA" id="ARBA00022723"/>
    </source>
</evidence>
<name>A0A239CSJ7_9BACT</name>
<accession>A0A239CSJ7</accession>
<dbReference type="GO" id="GO:0020037">
    <property type="term" value="F:heme binding"/>
    <property type="evidence" value="ECO:0007669"/>
    <property type="project" value="InterPro"/>
</dbReference>
<keyword evidence="5" id="KW-0472">Membrane</keyword>
<dbReference type="SUPFAM" id="SSF46626">
    <property type="entry name" value="Cytochrome c"/>
    <property type="match status" value="1"/>
</dbReference>
<evidence type="ECO:0000259" key="6">
    <source>
        <dbReference type="PROSITE" id="PS51007"/>
    </source>
</evidence>
<dbReference type="AlphaFoldDB" id="A0A239CSJ7"/>
<proteinExistence type="predicted"/>
<keyword evidence="3 4" id="KW-0408">Iron</keyword>
<dbReference type="Pfam" id="PF13442">
    <property type="entry name" value="Cytochrome_CBB3"/>
    <property type="match status" value="1"/>
</dbReference>
<keyword evidence="8" id="KW-1185">Reference proteome</keyword>
<feature type="transmembrane region" description="Helical" evidence="5">
    <location>
        <begin position="68"/>
        <end position="90"/>
    </location>
</feature>
<dbReference type="Gene3D" id="1.10.760.10">
    <property type="entry name" value="Cytochrome c-like domain"/>
    <property type="match status" value="1"/>
</dbReference>
<keyword evidence="1 4" id="KW-0349">Heme</keyword>
<dbReference type="Proteomes" id="UP000198356">
    <property type="component" value="Unassembled WGS sequence"/>
</dbReference>
<organism evidence="7 8">
    <name type="scientific">Granulicella rosea</name>
    <dbReference type="NCBI Taxonomy" id="474952"/>
    <lineage>
        <taxon>Bacteria</taxon>
        <taxon>Pseudomonadati</taxon>
        <taxon>Acidobacteriota</taxon>
        <taxon>Terriglobia</taxon>
        <taxon>Terriglobales</taxon>
        <taxon>Acidobacteriaceae</taxon>
        <taxon>Granulicella</taxon>
    </lineage>
</organism>
<evidence type="ECO:0000256" key="5">
    <source>
        <dbReference type="SAM" id="Phobius"/>
    </source>
</evidence>
<gene>
    <name evidence="7" type="ORF">SAMN05421770_10180</name>
</gene>
<dbReference type="PROSITE" id="PS51007">
    <property type="entry name" value="CYTC"/>
    <property type="match status" value="1"/>
</dbReference>
<evidence type="ECO:0000256" key="1">
    <source>
        <dbReference type="ARBA" id="ARBA00022617"/>
    </source>
</evidence>
<evidence type="ECO:0000256" key="3">
    <source>
        <dbReference type="ARBA" id="ARBA00023004"/>
    </source>
</evidence>
<dbReference type="GO" id="GO:0046872">
    <property type="term" value="F:metal ion binding"/>
    <property type="evidence" value="ECO:0007669"/>
    <property type="project" value="UniProtKB-KW"/>
</dbReference>
<evidence type="ECO:0000256" key="4">
    <source>
        <dbReference type="PROSITE-ProRule" id="PRU00433"/>
    </source>
</evidence>
<dbReference type="EMBL" id="FZOU01000001">
    <property type="protein sequence ID" value="SNS22909.1"/>
    <property type="molecule type" value="Genomic_DNA"/>
</dbReference>
<sequence length="249" mass="27300">MLGLIEPASVTGGRWKPVLGYLCIRTPGAWFRHLSLRFAAHKRSFQEFSKVMASRASSKSSSGSSSGFGSFVLGFLFALVALGVGGYCYLKFGKPPVAAADPAFPFEAQIVQVPLNARIAKELKQPPFGISEDGFEAGARIYKKECASCHGAPGQDTPYAKWMYPVAPQLWKKHTKNDVVGVSDDEPGETFWKIENGIRLTGMPAYKHILTDTQMWQVALLLKSADQPLPDPVRKLLEDAHPDPVRLAH</sequence>
<dbReference type="GO" id="GO:0009055">
    <property type="term" value="F:electron transfer activity"/>
    <property type="evidence" value="ECO:0007669"/>
    <property type="project" value="InterPro"/>
</dbReference>
<dbReference type="InterPro" id="IPR036909">
    <property type="entry name" value="Cyt_c-like_dom_sf"/>
</dbReference>